<feature type="domain" description="MADS-box" evidence="6">
    <location>
        <begin position="1"/>
        <end position="61"/>
    </location>
</feature>
<dbReference type="Gene3D" id="3.40.1810.10">
    <property type="entry name" value="Transcription factor, MADS-box"/>
    <property type="match status" value="1"/>
</dbReference>
<evidence type="ECO:0000256" key="4">
    <source>
        <dbReference type="ARBA" id="ARBA00023163"/>
    </source>
</evidence>
<organism evidence="7">
    <name type="scientific">Fagus sylvatica</name>
    <name type="common">Beechnut</name>
    <dbReference type="NCBI Taxonomy" id="28930"/>
    <lineage>
        <taxon>Eukaryota</taxon>
        <taxon>Viridiplantae</taxon>
        <taxon>Streptophyta</taxon>
        <taxon>Embryophyta</taxon>
        <taxon>Tracheophyta</taxon>
        <taxon>Spermatophyta</taxon>
        <taxon>Magnoliopsida</taxon>
        <taxon>eudicotyledons</taxon>
        <taxon>Gunneridae</taxon>
        <taxon>Pentapetalae</taxon>
        <taxon>rosids</taxon>
        <taxon>fabids</taxon>
        <taxon>Fagales</taxon>
        <taxon>Fagaceae</taxon>
        <taxon>Fagus</taxon>
    </lineage>
</organism>
<dbReference type="GO" id="GO:0000981">
    <property type="term" value="F:DNA-binding transcription factor activity, RNA polymerase II-specific"/>
    <property type="evidence" value="ECO:0007669"/>
    <property type="project" value="TreeGrafter"/>
</dbReference>
<keyword evidence="3" id="KW-0238">DNA-binding</keyword>
<evidence type="ECO:0000256" key="3">
    <source>
        <dbReference type="ARBA" id="ARBA00023125"/>
    </source>
</evidence>
<comment type="subcellular location">
    <subcellularLocation>
        <location evidence="1">Nucleus</location>
    </subcellularLocation>
</comment>
<protein>
    <recommendedName>
        <fullName evidence="6">MADS-box domain-containing protein</fullName>
    </recommendedName>
</protein>
<evidence type="ECO:0000259" key="6">
    <source>
        <dbReference type="PROSITE" id="PS50066"/>
    </source>
</evidence>
<sequence length="139" mass="16068">MGRKKIEIKKIGNKNSMYCSFSKRRKGLFNKAHELSTFCGANVAVIVFSPKEKLYTYGEPSVDSVMDRFLREQSMGGNPEESEFLFDQHIEDLELHELEQCKASMEEFMMEKRDQLDEMVTRRVPLKDFVGVNSDKNSG</sequence>
<dbReference type="PROSITE" id="PS50066">
    <property type="entry name" value="MADS_BOX_2"/>
    <property type="match status" value="1"/>
</dbReference>
<dbReference type="PANTHER" id="PTHR11945:SF629">
    <property type="entry name" value="OS02G0164450 PROTEIN"/>
    <property type="match status" value="1"/>
</dbReference>
<keyword evidence="5" id="KW-0539">Nucleus</keyword>
<dbReference type="PRINTS" id="PR00404">
    <property type="entry name" value="MADSDOMAIN"/>
</dbReference>
<name>A0A2N9EFY8_FAGSY</name>
<evidence type="ECO:0000313" key="7">
    <source>
        <dbReference type="EMBL" id="SPC77877.1"/>
    </source>
</evidence>
<dbReference type="GO" id="GO:0000978">
    <property type="term" value="F:RNA polymerase II cis-regulatory region sequence-specific DNA binding"/>
    <property type="evidence" value="ECO:0007669"/>
    <property type="project" value="TreeGrafter"/>
</dbReference>
<dbReference type="SUPFAM" id="SSF55455">
    <property type="entry name" value="SRF-like"/>
    <property type="match status" value="1"/>
</dbReference>
<dbReference type="GO" id="GO:0046983">
    <property type="term" value="F:protein dimerization activity"/>
    <property type="evidence" value="ECO:0007669"/>
    <property type="project" value="InterPro"/>
</dbReference>
<dbReference type="Pfam" id="PF00319">
    <property type="entry name" value="SRF-TF"/>
    <property type="match status" value="1"/>
</dbReference>
<keyword evidence="2" id="KW-0805">Transcription regulation</keyword>
<proteinExistence type="predicted"/>
<dbReference type="EMBL" id="OIVN01000299">
    <property type="protein sequence ID" value="SPC77877.1"/>
    <property type="molecule type" value="Genomic_DNA"/>
</dbReference>
<keyword evidence="4" id="KW-0804">Transcription</keyword>
<dbReference type="InterPro" id="IPR002100">
    <property type="entry name" value="TF_MADSbox"/>
</dbReference>
<reference evidence="7" key="1">
    <citation type="submission" date="2018-02" db="EMBL/GenBank/DDBJ databases">
        <authorList>
            <person name="Cohen D.B."/>
            <person name="Kent A.D."/>
        </authorList>
    </citation>
    <scope>NUCLEOTIDE SEQUENCE</scope>
</reference>
<dbReference type="AlphaFoldDB" id="A0A2N9EFY8"/>
<dbReference type="PANTHER" id="PTHR11945">
    <property type="entry name" value="MADS BOX PROTEIN"/>
    <property type="match status" value="1"/>
</dbReference>
<dbReference type="InterPro" id="IPR036879">
    <property type="entry name" value="TF_MADSbox_sf"/>
</dbReference>
<dbReference type="SMART" id="SM00432">
    <property type="entry name" value="MADS"/>
    <property type="match status" value="1"/>
</dbReference>
<gene>
    <name evidence="7" type="ORF">FSB_LOCUS5759</name>
</gene>
<evidence type="ECO:0000256" key="5">
    <source>
        <dbReference type="ARBA" id="ARBA00023242"/>
    </source>
</evidence>
<dbReference type="FunFam" id="3.40.1810.10:FF:000006">
    <property type="entry name" value="Agamous-like MADS-box protein AGL62"/>
    <property type="match status" value="1"/>
</dbReference>
<evidence type="ECO:0000256" key="2">
    <source>
        <dbReference type="ARBA" id="ARBA00023015"/>
    </source>
</evidence>
<accession>A0A2N9EFY8</accession>
<dbReference type="GO" id="GO:0005634">
    <property type="term" value="C:nucleus"/>
    <property type="evidence" value="ECO:0007669"/>
    <property type="project" value="UniProtKB-SubCell"/>
</dbReference>
<evidence type="ECO:0000256" key="1">
    <source>
        <dbReference type="ARBA" id="ARBA00004123"/>
    </source>
</evidence>